<dbReference type="Proteomes" id="UP000291189">
    <property type="component" value="Unassembled WGS sequence"/>
</dbReference>
<organism evidence="1 2">
    <name type="scientific">Nocardioides iriomotensis</name>
    <dbReference type="NCBI Taxonomy" id="715784"/>
    <lineage>
        <taxon>Bacteria</taxon>
        <taxon>Bacillati</taxon>
        <taxon>Actinomycetota</taxon>
        <taxon>Actinomycetes</taxon>
        <taxon>Propionibacteriales</taxon>
        <taxon>Nocardioidaceae</taxon>
        <taxon>Nocardioides</taxon>
    </lineage>
</organism>
<sequence length="111" mass="11242">MGARTVRPVLEFRVWVAAERVLGEELVSSLFVGPADLGLSLGVAPGSDELAARIDHVRTVSQAAGVPVGIAAGSGDAARGLVDTGFDYVVVSNDTTLLGGALRDAVVAARA</sequence>
<dbReference type="PANTHER" id="PTHR30502:SF0">
    <property type="entry name" value="PHOSPHOENOLPYRUVATE CARBOXYLASE FAMILY PROTEIN"/>
    <property type="match status" value="1"/>
</dbReference>
<dbReference type="EMBL" id="SDPU01000001">
    <property type="protein sequence ID" value="RYU15548.1"/>
    <property type="molecule type" value="Genomic_DNA"/>
</dbReference>
<accession>A0A4Q5JBU3</accession>
<evidence type="ECO:0000313" key="2">
    <source>
        <dbReference type="Proteomes" id="UP000291189"/>
    </source>
</evidence>
<gene>
    <name evidence="1" type="ORF">ETU37_00035</name>
</gene>
<proteinExistence type="predicted"/>
<keyword evidence="2" id="KW-1185">Reference proteome</keyword>
<dbReference type="InterPro" id="IPR015813">
    <property type="entry name" value="Pyrv/PenolPyrv_kinase-like_dom"/>
</dbReference>
<dbReference type="AlphaFoldDB" id="A0A4Q5JBU3"/>
<dbReference type="GO" id="GO:0016832">
    <property type="term" value="F:aldehyde-lyase activity"/>
    <property type="evidence" value="ECO:0007669"/>
    <property type="project" value="TreeGrafter"/>
</dbReference>
<dbReference type="PANTHER" id="PTHR30502">
    <property type="entry name" value="2-KETO-3-DEOXY-L-RHAMNONATE ALDOLASE"/>
    <property type="match status" value="1"/>
</dbReference>
<evidence type="ECO:0008006" key="3">
    <source>
        <dbReference type="Google" id="ProtNLM"/>
    </source>
</evidence>
<dbReference type="InterPro" id="IPR040442">
    <property type="entry name" value="Pyrv_kinase-like_dom_sf"/>
</dbReference>
<dbReference type="InterPro" id="IPR050251">
    <property type="entry name" value="HpcH-HpaI_aldolase"/>
</dbReference>
<protein>
    <recommendedName>
        <fullName evidence="3">HpcH/HpaI aldolase/citrate lyase domain-containing protein</fullName>
    </recommendedName>
</protein>
<reference evidence="1 2" key="1">
    <citation type="submission" date="2019-01" db="EMBL/GenBank/DDBJ databases">
        <title>Nocardioides guangzhouensis sp. nov., an actinobacterium isolated from soil.</title>
        <authorList>
            <person name="Fu Y."/>
            <person name="Cai Y."/>
            <person name="Lin Z."/>
            <person name="Chen P."/>
        </authorList>
    </citation>
    <scope>NUCLEOTIDE SEQUENCE [LARGE SCALE GENOMIC DNA]</scope>
    <source>
        <strain evidence="1 2">NBRC 105384</strain>
    </source>
</reference>
<evidence type="ECO:0000313" key="1">
    <source>
        <dbReference type="EMBL" id="RYU15548.1"/>
    </source>
</evidence>
<dbReference type="SUPFAM" id="SSF51621">
    <property type="entry name" value="Phosphoenolpyruvate/pyruvate domain"/>
    <property type="match status" value="1"/>
</dbReference>
<name>A0A4Q5JBU3_9ACTN</name>
<dbReference type="Gene3D" id="3.20.20.60">
    <property type="entry name" value="Phosphoenolpyruvate-binding domains"/>
    <property type="match status" value="1"/>
</dbReference>
<comment type="caution">
    <text evidence="1">The sequence shown here is derived from an EMBL/GenBank/DDBJ whole genome shotgun (WGS) entry which is preliminary data.</text>
</comment>
<dbReference type="GO" id="GO:0005737">
    <property type="term" value="C:cytoplasm"/>
    <property type="evidence" value="ECO:0007669"/>
    <property type="project" value="TreeGrafter"/>
</dbReference>